<evidence type="ECO:0000313" key="1">
    <source>
        <dbReference type="EMBL" id="MBM4715243.1"/>
    </source>
</evidence>
<dbReference type="RefSeq" id="WP_064079232.1">
    <property type="nucleotide sequence ID" value="NZ_AP024192.1"/>
</dbReference>
<dbReference type="AlphaFoldDB" id="A0AAE3BB87"/>
<dbReference type="PANTHER" id="PTHR10668:SF105">
    <property type="entry name" value="DEHYDROGENASE-RELATED"/>
    <property type="match status" value="1"/>
</dbReference>
<proteinExistence type="predicted"/>
<dbReference type="Proteomes" id="UP000706122">
    <property type="component" value="Unassembled WGS sequence"/>
</dbReference>
<dbReference type="InterPro" id="IPR036188">
    <property type="entry name" value="FAD/NAD-bd_sf"/>
</dbReference>
<sequence length="471" mass="49879">MTEGVVVGAGPNGLAAAVTLALRGVRVTVYEAADTIGGGTRTTERLAPGLLHDDCSAVHPMGVASPFFRSLDLAAHGLEWCYPEIDLAHPLDDAVAAVFVRSLEQTAGRLGPDGRAWAKLFGPIADRFDDIAAEVLRPIAHLPRHPIALAGFGIGALAPATLTARRWRTDQARALFAGVAAHAYYPLTRPTTAAAGLLMLGAGHRYGWPVAKGGSRAVTDALASLLRAHGGRIETGRRVRSLGELPRADVTLLDLSPTGVADLAGDLLPGRVARAYRRFRYGPAAFKLDLAVESGVPWRDPACRRAGTVHVGGTLEEITAAERDVHRGRMPERPFVLVAQQYLADPSRSAGDVHPVWAYAHVPHGYPGDATEAILRQLERFAPGVRDRIVGAFARSATEMPRYNPNYVGGDIASGANDPVQMLSRPRIALDPYSTGIPGVYICSASTPPGGGVHGMGGHNAALSALRRLQR</sequence>
<gene>
    <name evidence="1" type="ORF">GS551_13670</name>
</gene>
<dbReference type="EMBL" id="WUYC01000003">
    <property type="protein sequence ID" value="MBM4715243.1"/>
    <property type="molecule type" value="Genomic_DNA"/>
</dbReference>
<dbReference type="Pfam" id="PF13450">
    <property type="entry name" value="NAD_binding_8"/>
    <property type="match status" value="1"/>
</dbReference>
<dbReference type="PANTHER" id="PTHR10668">
    <property type="entry name" value="PHYTOENE DEHYDROGENASE"/>
    <property type="match status" value="1"/>
</dbReference>
<evidence type="ECO:0000313" key="2">
    <source>
        <dbReference type="Proteomes" id="UP000706122"/>
    </source>
</evidence>
<organism evidence="1 2">
    <name type="scientific">Rhodococcus hoagii</name>
    <name type="common">Corynebacterium equii</name>
    <dbReference type="NCBI Taxonomy" id="43767"/>
    <lineage>
        <taxon>Bacteria</taxon>
        <taxon>Bacillati</taxon>
        <taxon>Actinomycetota</taxon>
        <taxon>Actinomycetes</taxon>
        <taxon>Mycobacteriales</taxon>
        <taxon>Nocardiaceae</taxon>
        <taxon>Prescottella</taxon>
    </lineage>
</organism>
<dbReference type="Gene3D" id="3.50.50.60">
    <property type="entry name" value="FAD/NAD(P)-binding domain"/>
    <property type="match status" value="2"/>
</dbReference>
<dbReference type="SUPFAM" id="SSF51905">
    <property type="entry name" value="FAD/NAD(P)-binding domain"/>
    <property type="match status" value="1"/>
</dbReference>
<accession>A0AAE3BB87</accession>
<reference evidence="1" key="1">
    <citation type="submission" date="2019-11" db="EMBL/GenBank/DDBJ databases">
        <title>Spread of Macrolides and rifampicin resistant Rhodococcus equi in clinical isolates in the USA.</title>
        <authorList>
            <person name="Alvarez-Narvaez S."/>
            <person name="Huber L."/>
            <person name="Cohen N.D."/>
            <person name="Slovis N."/>
            <person name="Greiter M."/>
            <person name="Giguere S."/>
            <person name="Hart K."/>
        </authorList>
    </citation>
    <scope>NUCLEOTIDE SEQUENCE</scope>
    <source>
        <strain evidence="1">Lh_5</strain>
    </source>
</reference>
<protein>
    <submittedName>
        <fullName evidence="1">FAD-dependent oxidoreductase</fullName>
    </submittedName>
</protein>
<name>A0AAE3BB87_RHOHA</name>
<comment type="caution">
    <text evidence="1">The sequence shown here is derived from an EMBL/GenBank/DDBJ whole genome shotgun (WGS) entry which is preliminary data.</text>
</comment>